<evidence type="ECO:0000256" key="3">
    <source>
        <dbReference type="ARBA" id="ARBA00022840"/>
    </source>
</evidence>
<dbReference type="InterPro" id="IPR027417">
    <property type="entry name" value="P-loop_NTPase"/>
</dbReference>
<feature type="domain" description="ABC transporter" evidence="4">
    <location>
        <begin position="3"/>
        <end position="230"/>
    </location>
</feature>
<keyword evidence="3 5" id="KW-0067">ATP-binding</keyword>
<dbReference type="HOGENOM" id="CLU_000604_1_2_9"/>
<dbReference type="PATRIC" id="fig|1461583.4.peg.1947"/>
<dbReference type="PANTHER" id="PTHR42939:SF3">
    <property type="entry name" value="ABC TRANSPORTER ATP-BINDING COMPONENT"/>
    <property type="match status" value="1"/>
</dbReference>
<dbReference type="Pfam" id="PF00005">
    <property type="entry name" value="ABC_tran"/>
    <property type="match status" value="1"/>
</dbReference>
<dbReference type="Gene3D" id="3.40.50.300">
    <property type="entry name" value="P-loop containing nucleotide triphosphate hydrolases"/>
    <property type="match status" value="1"/>
</dbReference>
<accession>A0A078ME93</accession>
<name>A0A078ME93_9BACL</name>
<dbReference type="EMBL" id="LN483076">
    <property type="protein sequence ID" value="CEA04564.1"/>
    <property type="molecule type" value="Genomic_DNA"/>
</dbReference>
<gene>
    <name evidence="5" type="primary">ytrB</name>
    <name evidence="5" type="ORF">BN1050_02024</name>
</gene>
<dbReference type="GO" id="GO:0016887">
    <property type="term" value="F:ATP hydrolysis activity"/>
    <property type="evidence" value="ECO:0007669"/>
    <property type="project" value="InterPro"/>
</dbReference>
<evidence type="ECO:0000313" key="5">
    <source>
        <dbReference type="EMBL" id="CEA04564.1"/>
    </source>
</evidence>
<dbReference type="CDD" id="cd03230">
    <property type="entry name" value="ABC_DR_subfamily_A"/>
    <property type="match status" value="1"/>
</dbReference>
<sequence>MNVVVCNKVTRLFNTFTLSYVDLALPEGVIMGLIGENGAGKTSLIKCLLNLYHLNHGEIKLFGEPHNINEAALKQRIGVVFDDLHLPANFTTKHANQFYKLTYTNWDEPYFFTLVKQLNLPTQQKVSKFSRGMRMKLALALALAAHPKLLILDEPTSGLDPIMRDKILDLLVQFMDEDATRSILFSSHITTDLDKIADMITFIHKGRIRFTMTKDDLFYNHGRFSGSEEAFIAIPEDAVISSRKTSIGVEALVLRDKVNTAFALHTPTIEDIMLFYARGHK</sequence>
<dbReference type="SMART" id="SM00382">
    <property type="entry name" value="AAA"/>
    <property type="match status" value="1"/>
</dbReference>
<dbReference type="SUPFAM" id="SSF52540">
    <property type="entry name" value="P-loop containing nucleoside triphosphate hydrolases"/>
    <property type="match status" value="1"/>
</dbReference>
<proteinExistence type="predicted"/>
<protein>
    <submittedName>
        <fullName evidence="5">ABC transporter ATP-binding protein YtrB</fullName>
    </submittedName>
</protein>
<dbReference type="PROSITE" id="PS50893">
    <property type="entry name" value="ABC_TRANSPORTER_2"/>
    <property type="match status" value="1"/>
</dbReference>
<dbReference type="GO" id="GO:0005524">
    <property type="term" value="F:ATP binding"/>
    <property type="evidence" value="ECO:0007669"/>
    <property type="project" value="UniProtKB-KW"/>
</dbReference>
<keyword evidence="2" id="KW-0547">Nucleotide-binding</keyword>
<keyword evidence="1" id="KW-0813">Transport</keyword>
<organism evidence="5">
    <name type="scientific">Metalysinibacillus saudimassiliensis</name>
    <dbReference type="NCBI Taxonomy" id="1461583"/>
    <lineage>
        <taxon>Bacteria</taxon>
        <taxon>Bacillati</taxon>
        <taxon>Bacillota</taxon>
        <taxon>Bacilli</taxon>
        <taxon>Bacillales</taxon>
        <taxon>Caryophanaceae</taxon>
        <taxon>Metalysinibacillus</taxon>
    </lineage>
</organism>
<reference evidence="5" key="1">
    <citation type="submission" date="2014-07" db="EMBL/GenBank/DDBJ databases">
        <authorList>
            <person name="Urmite Genomes Urmite Genomes"/>
        </authorList>
    </citation>
    <scope>NUCLEOTIDE SEQUENCE</scope>
    <source>
        <strain evidence="5">13S34_air</strain>
    </source>
</reference>
<dbReference type="AlphaFoldDB" id="A0A078ME93"/>
<dbReference type="PANTHER" id="PTHR42939">
    <property type="entry name" value="ABC TRANSPORTER ATP-BINDING PROTEIN ALBC-RELATED"/>
    <property type="match status" value="1"/>
</dbReference>
<evidence type="ECO:0000256" key="2">
    <source>
        <dbReference type="ARBA" id="ARBA00022741"/>
    </source>
</evidence>
<dbReference type="InterPro" id="IPR003593">
    <property type="entry name" value="AAA+_ATPase"/>
</dbReference>
<dbReference type="InterPro" id="IPR003439">
    <property type="entry name" value="ABC_transporter-like_ATP-bd"/>
</dbReference>
<evidence type="ECO:0000259" key="4">
    <source>
        <dbReference type="PROSITE" id="PS50893"/>
    </source>
</evidence>
<evidence type="ECO:0000256" key="1">
    <source>
        <dbReference type="ARBA" id="ARBA00022448"/>
    </source>
</evidence>
<dbReference type="InterPro" id="IPR051782">
    <property type="entry name" value="ABC_Transporter_VariousFunc"/>
</dbReference>